<dbReference type="SMART" id="SM00865">
    <property type="entry name" value="Tubulin_C"/>
    <property type="match status" value="1"/>
</dbReference>
<dbReference type="GO" id="GO:0005816">
    <property type="term" value="C:spindle pole body"/>
    <property type="evidence" value="ECO:0007669"/>
    <property type="project" value="UniProtKB-SubCell"/>
</dbReference>
<dbReference type="EMBL" id="LGTZ01000401">
    <property type="protein sequence ID" value="OJD25278.1"/>
    <property type="molecule type" value="Genomic_DNA"/>
</dbReference>
<comment type="subcellular location">
    <subcellularLocation>
        <location evidence="1">Cytoplasm</location>
        <location evidence="1">Cytoskeleton</location>
        <location evidence="1">Microtubule organizing center</location>
        <location evidence="1">Spindle pole body</location>
    </subcellularLocation>
</comment>
<dbReference type="PRINTS" id="PR01164">
    <property type="entry name" value="GAMMATUBULIN"/>
</dbReference>
<dbReference type="Gene3D" id="3.40.50.1440">
    <property type="entry name" value="Tubulin/FtsZ, GTPase domain"/>
    <property type="match status" value="1"/>
</dbReference>
<dbReference type="InterPro" id="IPR018316">
    <property type="entry name" value="Tubulin/FtsZ_2-layer-sand-dom"/>
</dbReference>
<dbReference type="FunFam" id="3.40.50.1440:FF:000012">
    <property type="entry name" value="Tubulin gamma chain"/>
    <property type="match status" value="1"/>
</dbReference>
<evidence type="ECO:0000256" key="1">
    <source>
        <dbReference type="ARBA" id="ARBA00004317"/>
    </source>
</evidence>
<evidence type="ECO:0000256" key="10">
    <source>
        <dbReference type="SAM" id="MobiDB-lite"/>
    </source>
</evidence>
<dbReference type="InterPro" id="IPR023123">
    <property type="entry name" value="Tubulin_C"/>
</dbReference>
<feature type="region of interest" description="Disordered" evidence="10">
    <location>
        <begin position="38"/>
        <end position="97"/>
    </location>
</feature>
<evidence type="ECO:0000256" key="4">
    <source>
        <dbReference type="ARBA" id="ARBA00022490"/>
    </source>
</evidence>
<comment type="similarity">
    <text evidence="2">Belongs to the tubulin family.</text>
</comment>
<dbReference type="SUPFAM" id="SSF55307">
    <property type="entry name" value="Tubulin C-terminal domain-like"/>
    <property type="match status" value="1"/>
</dbReference>
<accession>A0A1J9Q920</accession>
<keyword evidence="14" id="KW-1185">Reference proteome</keyword>
<evidence type="ECO:0000256" key="5">
    <source>
        <dbReference type="ARBA" id="ARBA00022701"/>
    </source>
</evidence>
<dbReference type="GO" id="GO:0000930">
    <property type="term" value="C:gamma-tubulin complex"/>
    <property type="evidence" value="ECO:0007669"/>
    <property type="project" value="InterPro"/>
</dbReference>
<dbReference type="SMART" id="SM00864">
    <property type="entry name" value="Tubulin"/>
    <property type="match status" value="1"/>
</dbReference>
<dbReference type="CDD" id="cd02188">
    <property type="entry name" value="gamma_tubulin"/>
    <property type="match status" value="1"/>
</dbReference>
<keyword evidence="7" id="KW-0342">GTP-binding</keyword>
<evidence type="ECO:0000256" key="7">
    <source>
        <dbReference type="ARBA" id="ARBA00023134"/>
    </source>
</evidence>
<evidence type="ECO:0000256" key="2">
    <source>
        <dbReference type="ARBA" id="ARBA00009636"/>
    </source>
</evidence>
<evidence type="ECO:0000313" key="14">
    <source>
        <dbReference type="Proteomes" id="UP000242791"/>
    </source>
</evidence>
<dbReference type="AlphaFoldDB" id="A0A1J9Q920"/>
<dbReference type="OrthoDB" id="10249382at2759"/>
<evidence type="ECO:0000259" key="11">
    <source>
        <dbReference type="SMART" id="SM00864"/>
    </source>
</evidence>
<keyword evidence="6" id="KW-0547">Nucleotide-binding</keyword>
<feature type="compositionally biased region" description="Basic and acidic residues" evidence="10">
    <location>
        <begin position="68"/>
        <end position="93"/>
    </location>
</feature>
<evidence type="ECO:0000256" key="9">
    <source>
        <dbReference type="ARBA" id="ARBA00033229"/>
    </source>
</evidence>
<dbReference type="PANTHER" id="PTHR11588">
    <property type="entry name" value="TUBULIN"/>
    <property type="match status" value="1"/>
</dbReference>
<keyword evidence="4" id="KW-0963">Cytoplasm</keyword>
<sequence>MPLELNIIHPRSLYDRDLGCYLQRAELGEVGYPNSIANEPLVRSGRPTRGQGRGRGIGSIHRGSTYTERIEMQERRLRERQRQRQRQADRDQHLVMAPADDEQYTVYMTEAGPVVGSGSAIPSSTAPAALNTSNTPQSARKRSATLTSPLRSPGRQNRTIRKSRYNVLSQTISQSFWEVLRVDVFPGVDSLVPGGKYQSLMAGSRILNFLENGSFSILIINPNTSPHITDGLKPLIQNLNCPNIHIDYFTAPQESSLRPDGQEIKGIPSINSSVDSSLSALHCLPHLRHLIPKYDTFLVACYSAHPLVGTLNELVGVARAEAMAPPRKKYVTGIFEASVSKSISLLRSASSVDPSAHSGEGYECAEFSPSFGIISTGAVWKDIFARAVPELLRRPSDFGIDDNVDLEPLFAGVETTGLELHTTLVEEVETRMVEATERLINMSGKQVVAICLGCAGMVGMDNAVRQGCIKALGPLQGQNVVIVDGVVAGVEQLVKQFGSQFWQQLCLEHGINKDGNLAEFATEGGDRKDVFFYQSDDTRYIPRAILLDLEPRVLNTIQTGAYRNIYNPENFFIGRQGIGAGNNWAAGYAAGEIVQEEVFDMIDREADGSDSLEAHGFMLLHSIAGGTGSGLGSYILERMNDRFPKKLIQTYSVFPDTQAADVVVNPYNSLLAMRRLTQNADSVVVVDNGALSRIAADRLHVQEPSFQQTNQLVSTVMSASTTTLRYPGYMHNDLVSILANLIPDPRTRFLITSYTPFIGDNVEQAKTIRKTTVLDVMRRLLQPKNRMVSITPSKSSCYISIFNIIQGEAAQTDVDKSILRIRERRLATFIPWGPASIHVAVPKRSPYLPNTHRVSGLMLANHTSVATLFKRIVSQYDRLRKRNAFLEQYKKEAPFADGLGEFDEARAVVMDLIAEYESAERPDYAGGGTDVEES</sequence>
<dbReference type="GO" id="GO:0005874">
    <property type="term" value="C:microtubule"/>
    <property type="evidence" value="ECO:0007669"/>
    <property type="project" value="UniProtKB-KW"/>
</dbReference>
<dbReference type="GO" id="GO:0005525">
    <property type="term" value="F:GTP binding"/>
    <property type="evidence" value="ECO:0007669"/>
    <property type="project" value="UniProtKB-KW"/>
</dbReference>
<evidence type="ECO:0000259" key="12">
    <source>
        <dbReference type="SMART" id="SM00865"/>
    </source>
</evidence>
<dbReference type="InterPro" id="IPR036525">
    <property type="entry name" value="Tubulin/FtsZ_GTPase_sf"/>
</dbReference>
<dbReference type="SUPFAM" id="SSF52490">
    <property type="entry name" value="Tubulin nucleotide-binding domain-like"/>
    <property type="match status" value="1"/>
</dbReference>
<keyword evidence="8" id="KW-0206">Cytoskeleton</keyword>
<dbReference type="InterPro" id="IPR003008">
    <property type="entry name" value="Tubulin_FtsZ_GTPase"/>
</dbReference>
<dbReference type="FunFam" id="1.10.287.600:FF:000004">
    <property type="entry name" value="Tubulin gamma chain"/>
    <property type="match status" value="1"/>
</dbReference>
<dbReference type="InterPro" id="IPR008280">
    <property type="entry name" value="Tub_FtsZ_C"/>
</dbReference>
<protein>
    <recommendedName>
        <fullName evidence="3">Tubulin gamma chain</fullName>
    </recommendedName>
    <alternativeName>
        <fullName evidence="9">Gamma-tubulin</fullName>
    </alternativeName>
</protein>
<dbReference type="Gene3D" id="1.10.287.600">
    <property type="entry name" value="Helix hairpin bin"/>
    <property type="match status" value="1"/>
</dbReference>
<feature type="domain" description="Tubulin/FtsZ 2-layer sandwich" evidence="12">
    <location>
        <begin position="730"/>
        <end position="874"/>
    </location>
</feature>
<name>A0A1J9Q920_9EURO</name>
<dbReference type="STRING" id="1658174.A0A1J9Q920"/>
<dbReference type="InterPro" id="IPR000217">
    <property type="entry name" value="Tubulin"/>
</dbReference>
<dbReference type="InterPro" id="IPR017975">
    <property type="entry name" value="Tubulin_CS"/>
</dbReference>
<dbReference type="InterPro" id="IPR002454">
    <property type="entry name" value="Gamma_tubulin"/>
</dbReference>
<dbReference type="GO" id="GO:0007020">
    <property type="term" value="P:microtubule nucleation"/>
    <property type="evidence" value="ECO:0007669"/>
    <property type="project" value="InterPro"/>
</dbReference>
<proteinExistence type="inferred from homology"/>
<dbReference type="InterPro" id="IPR037103">
    <property type="entry name" value="Tubulin/FtsZ-like_C"/>
</dbReference>
<evidence type="ECO:0000313" key="13">
    <source>
        <dbReference type="EMBL" id="OJD25278.1"/>
    </source>
</evidence>
<dbReference type="VEuPathDB" id="FungiDB:ACJ73_03349"/>
<dbReference type="GO" id="GO:0047661">
    <property type="term" value="F:amino-acid racemase activity"/>
    <property type="evidence" value="ECO:0007669"/>
    <property type="project" value="InterPro"/>
</dbReference>
<dbReference type="GO" id="GO:0031122">
    <property type="term" value="P:cytoplasmic microtubule organization"/>
    <property type="evidence" value="ECO:0007669"/>
    <property type="project" value="InterPro"/>
</dbReference>
<gene>
    <name evidence="13" type="ORF">ACJ73_03349</name>
</gene>
<dbReference type="Pfam" id="PF00091">
    <property type="entry name" value="Tubulin"/>
    <property type="match status" value="1"/>
</dbReference>
<feature type="domain" description="Tubulin/FtsZ GTPase" evidence="11">
    <location>
        <begin position="528"/>
        <end position="728"/>
    </location>
</feature>
<keyword evidence="5" id="KW-0493">Microtubule</keyword>
<dbReference type="Gene3D" id="3.30.1330.20">
    <property type="entry name" value="Tubulin/FtsZ, C-terminal domain"/>
    <property type="match status" value="1"/>
</dbReference>
<comment type="caution">
    <text evidence="13">The sequence shown here is derived from an EMBL/GenBank/DDBJ whole genome shotgun (WGS) entry which is preliminary data.</text>
</comment>
<dbReference type="InterPro" id="IPR015942">
    <property type="entry name" value="Asp/Glu/hydantoin_racemase"/>
</dbReference>
<dbReference type="Pfam" id="PF01177">
    <property type="entry name" value="Asp_Glu_race"/>
    <property type="match status" value="2"/>
</dbReference>
<dbReference type="Pfam" id="PF03953">
    <property type="entry name" value="Tubulin_C"/>
    <property type="match status" value="1"/>
</dbReference>
<dbReference type="PRINTS" id="PR01161">
    <property type="entry name" value="TUBULIN"/>
</dbReference>
<evidence type="ECO:0000256" key="3">
    <source>
        <dbReference type="ARBA" id="ARBA00018848"/>
    </source>
</evidence>
<dbReference type="PROSITE" id="PS00227">
    <property type="entry name" value="TUBULIN"/>
    <property type="match status" value="1"/>
</dbReference>
<feature type="compositionally biased region" description="Polar residues" evidence="10">
    <location>
        <begin position="125"/>
        <end position="157"/>
    </location>
</feature>
<reference evidence="13 14" key="1">
    <citation type="submission" date="2015-08" db="EMBL/GenBank/DDBJ databases">
        <title>Emmonsia species relationships and genome sequence.</title>
        <authorList>
            <person name="Cuomo C.A."/>
            <person name="Schwartz I.S."/>
            <person name="Kenyon C."/>
            <person name="De Hoog G.S."/>
            <person name="Govender N.P."/>
            <person name="Botha A."/>
            <person name="Moreno L."/>
            <person name="De Vries M."/>
            <person name="Munoz J.F."/>
            <person name="Stielow J.B."/>
        </authorList>
    </citation>
    <scope>NUCLEOTIDE SEQUENCE [LARGE SCALE GENOMIC DNA]</scope>
    <source>
        <strain evidence="13 14">EI222</strain>
    </source>
</reference>
<organism evidence="13 14">
    <name type="scientific">Blastomyces percursus</name>
    <dbReference type="NCBI Taxonomy" id="1658174"/>
    <lineage>
        <taxon>Eukaryota</taxon>
        <taxon>Fungi</taxon>
        <taxon>Dikarya</taxon>
        <taxon>Ascomycota</taxon>
        <taxon>Pezizomycotina</taxon>
        <taxon>Eurotiomycetes</taxon>
        <taxon>Eurotiomycetidae</taxon>
        <taxon>Onygenales</taxon>
        <taxon>Ajellomycetaceae</taxon>
        <taxon>Blastomyces</taxon>
    </lineage>
</organism>
<feature type="region of interest" description="Disordered" evidence="10">
    <location>
        <begin position="125"/>
        <end position="158"/>
    </location>
</feature>
<dbReference type="Proteomes" id="UP000242791">
    <property type="component" value="Unassembled WGS sequence"/>
</dbReference>
<evidence type="ECO:0000256" key="8">
    <source>
        <dbReference type="ARBA" id="ARBA00023212"/>
    </source>
</evidence>
<evidence type="ECO:0000256" key="6">
    <source>
        <dbReference type="ARBA" id="ARBA00022741"/>
    </source>
</evidence>